<dbReference type="InParanoid" id="A0A0D2AFB1"/>
<dbReference type="GeneID" id="27311492"/>
<sequence>MYRPTLDTRLRRRTVAMDRDEYLERYARLSLQSEALRRRLSINSPTNEGLFCVDSMSPESSPSAHRPSVSAQAHRYSFPSAQVWPTPQATPDAWKSPESEQEDEANLYEINHQIKCLLTDLLNCDSVKSDKVYRTWVQARLMDAEHELKRQRRRRSSAAQETMRTISISHGVSSIPGCRASF</sequence>
<dbReference type="OrthoDB" id="4509729at2759"/>
<proteinExistence type="predicted"/>
<dbReference type="EMBL" id="KN847537">
    <property type="protein sequence ID" value="KIW05653.1"/>
    <property type="molecule type" value="Genomic_DNA"/>
</dbReference>
<dbReference type="AlphaFoldDB" id="A0A0D2AFB1"/>
<dbReference type="HOGENOM" id="CLU_109060_0_0_1"/>
<name>A0A0D2AFB1_9PEZI</name>
<gene>
    <name evidence="1" type="ORF">PV09_03519</name>
</gene>
<evidence type="ECO:0000313" key="1">
    <source>
        <dbReference type="EMBL" id="KIW05653.1"/>
    </source>
</evidence>
<evidence type="ECO:0000313" key="2">
    <source>
        <dbReference type="Proteomes" id="UP000053259"/>
    </source>
</evidence>
<accession>A0A0D2AFB1</accession>
<reference evidence="1 2" key="1">
    <citation type="submission" date="2015-01" db="EMBL/GenBank/DDBJ databases">
        <title>The Genome Sequence of Ochroconis gallopava CBS43764.</title>
        <authorList>
            <consortium name="The Broad Institute Genomics Platform"/>
            <person name="Cuomo C."/>
            <person name="de Hoog S."/>
            <person name="Gorbushina A."/>
            <person name="Stielow B."/>
            <person name="Teixiera M."/>
            <person name="Abouelleil A."/>
            <person name="Chapman S.B."/>
            <person name="Priest M."/>
            <person name="Young S.K."/>
            <person name="Wortman J."/>
            <person name="Nusbaum C."/>
            <person name="Birren B."/>
        </authorList>
    </citation>
    <scope>NUCLEOTIDE SEQUENCE [LARGE SCALE GENOMIC DNA]</scope>
    <source>
        <strain evidence="1 2">CBS 43764</strain>
    </source>
</reference>
<organism evidence="1 2">
    <name type="scientific">Verruconis gallopava</name>
    <dbReference type="NCBI Taxonomy" id="253628"/>
    <lineage>
        <taxon>Eukaryota</taxon>
        <taxon>Fungi</taxon>
        <taxon>Dikarya</taxon>
        <taxon>Ascomycota</taxon>
        <taxon>Pezizomycotina</taxon>
        <taxon>Dothideomycetes</taxon>
        <taxon>Pleosporomycetidae</taxon>
        <taxon>Venturiales</taxon>
        <taxon>Sympoventuriaceae</taxon>
        <taxon>Verruconis</taxon>
    </lineage>
</organism>
<dbReference type="STRING" id="253628.A0A0D2AFB1"/>
<keyword evidence="2" id="KW-1185">Reference proteome</keyword>
<dbReference type="Proteomes" id="UP000053259">
    <property type="component" value="Unassembled WGS sequence"/>
</dbReference>
<dbReference type="VEuPathDB" id="FungiDB:PV09_03519"/>
<dbReference type="RefSeq" id="XP_016215522.1">
    <property type="nucleotide sequence ID" value="XM_016356729.1"/>
</dbReference>
<protein>
    <submittedName>
        <fullName evidence="1">Uncharacterized protein</fullName>
    </submittedName>
</protein>